<keyword evidence="2 5" id="KW-0812">Transmembrane</keyword>
<feature type="transmembrane region" description="Helical" evidence="5">
    <location>
        <begin position="35"/>
        <end position="54"/>
    </location>
</feature>
<dbReference type="GO" id="GO:0032259">
    <property type="term" value="P:methylation"/>
    <property type="evidence" value="ECO:0007669"/>
    <property type="project" value="UniProtKB-KW"/>
</dbReference>
<evidence type="ECO:0000313" key="6">
    <source>
        <dbReference type="EMBL" id="MFD1509219.1"/>
    </source>
</evidence>
<name>A0ABW4EG59_9RHOB</name>
<keyword evidence="3 5" id="KW-1133">Transmembrane helix</keyword>
<feature type="transmembrane region" description="Helical" evidence="5">
    <location>
        <begin position="87"/>
        <end position="120"/>
    </location>
</feature>
<evidence type="ECO:0000256" key="4">
    <source>
        <dbReference type="ARBA" id="ARBA00023136"/>
    </source>
</evidence>
<evidence type="ECO:0000313" key="7">
    <source>
        <dbReference type="Proteomes" id="UP001597186"/>
    </source>
</evidence>
<evidence type="ECO:0000256" key="1">
    <source>
        <dbReference type="ARBA" id="ARBA00004127"/>
    </source>
</evidence>
<dbReference type="Pfam" id="PF04191">
    <property type="entry name" value="PEMT"/>
    <property type="match status" value="1"/>
</dbReference>
<proteinExistence type="predicted"/>
<organism evidence="6 7">
    <name type="scientific">Lacimonas salitolerans</name>
    <dbReference type="NCBI Taxonomy" id="1323750"/>
    <lineage>
        <taxon>Bacteria</taxon>
        <taxon>Pseudomonadati</taxon>
        <taxon>Pseudomonadota</taxon>
        <taxon>Alphaproteobacteria</taxon>
        <taxon>Rhodobacterales</taxon>
        <taxon>Paracoccaceae</taxon>
        <taxon>Lacimonas</taxon>
    </lineage>
</organism>
<accession>A0ABW4EG59</accession>
<dbReference type="GO" id="GO:0004671">
    <property type="term" value="F:protein C-terminal S-isoprenylcysteine carboxyl O-methyltransferase activity"/>
    <property type="evidence" value="ECO:0007669"/>
    <property type="project" value="UniProtKB-EC"/>
</dbReference>
<protein>
    <submittedName>
        <fullName evidence="6">Methyltransferase family protein</fullName>
        <ecNumber evidence="6">2.1.1.100</ecNumber>
        <ecNumber evidence="6">2.1.1.334</ecNumber>
    </submittedName>
</protein>
<keyword evidence="4 5" id="KW-0472">Membrane</keyword>
<keyword evidence="7" id="KW-1185">Reference proteome</keyword>
<dbReference type="Proteomes" id="UP001597186">
    <property type="component" value="Unassembled WGS sequence"/>
</dbReference>
<dbReference type="EC" id="2.1.1.100" evidence="6"/>
<keyword evidence="6" id="KW-0489">Methyltransferase</keyword>
<reference evidence="7" key="1">
    <citation type="journal article" date="2019" name="Int. J. Syst. Evol. Microbiol.">
        <title>The Global Catalogue of Microorganisms (GCM) 10K type strain sequencing project: providing services to taxonomists for standard genome sequencing and annotation.</title>
        <authorList>
            <consortium name="The Broad Institute Genomics Platform"/>
            <consortium name="The Broad Institute Genome Sequencing Center for Infectious Disease"/>
            <person name="Wu L."/>
            <person name="Ma J."/>
        </authorList>
    </citation>
    <scope>NUCLEOTIDE SEQUENCE [LARGE SCALE GENOMIC DNA]</scope>
    <source>
        <strain evidence="7">CGMCC 1.12477</strain>
    </source>
</reference>
<comment type="caution">
    <text evidence="6">The sequence shown here is derived from an EMBL/GenBank/DDBJ whole genome shotgun (WGS) entry which is preliminary data.</text>
</comment>
<evidence type="ECO:0000256" key="3">
    <source>
        <dbReference type="ARBA" id="ARBA00022989"/>
    </source>
</evidence>
<dbReference type="Gene3D" id="1.20.120.1630">
    <property type="match status" value="1"/>
</dbReference>
<dbReference type="InterPro" id="IPR007318">
    <property type="entry name" value="Phopholipid_MeTrfase"/>
</dbReference>
<evidence type="ECO:0000256" key="5">
    <source>
        <dbReference type="SAM" id="Phobius"/>
    </source>
</evidence>
<comment type="subcellular location">
    <subcellularLocation>
        <location evidence="1">Endomembrane system</location>
        <topology evidence="1">Multi-pass membrane protein</topology>
    </subcellularLocation>
</comment>
<keyword evidence="6" id="KW-0808">Transferase</keyword>
<evidence type="ECO:0000256" key="2">
    <source>
        <dbReference type="ARBA" id="ARBA00022692"/>
    </source>
</evidence>
<gene>
    <name evidence="6" type="ORF">ACFTOW_07370</name>
</gene>
<dbReference type="RefSeq" id="WP_379914418.1">
    <property type="nucleotide sequence ID" value="NZ_JBHUDD010000047.1"/>
</dbReference>
<dbReference type="EC" id="2.1.1.334" evidence="6"/>
<dbReference type="PANTHER" id="PTHR12714">
    <property type="entry name" value="PROTEIN-S ISOPRENYLCYSTEINE O-METHYLTRANSFERASE"/>
    <property type="match status" value="1"/>
</dbReference>
<dbReference type="PANTHER" id="PTHR12714:SF9">
    <property type="entry name" value="PROTEIN-S-ISOPRENYLCYSTEINE O-METHYLTRANSFERASE"/>
    <property type="match status" value="1"/>
</dbReference>
<dbReference type="EMBL" id="JBHUDD010000047">
    <property type="protein sequence ID" value="MFD1509219.1"/>
    <property type="molecule type" value="Genomic_DNA"/>
</dbReference>
<sequence length="147" mass="17024">MTRFLPPYLFLSLLLPLAAIWLWHPPAQVPFEINVPPWDVPLILGLVLVIWARVQFRQSDSEIMTFDTPRNLVTTGVFRLSRNPMYLGFALILLAGALYVNFWCAFVVPAVFLAVCQWWNIPAEERNMRAEFGPAYDAYAARVRRWI</sequence>